<dbReference type="Pfam" id="PF00072">
    <property type="entry name" value="Response_reg"/>
    <property type="match status" value="1"/>
</dbReference>
<dbReference type="InterPro" id="IPR018062">
    <property type="entry name" value="HTH_AraC-typ_CS"/>
</dbReference>
<dbReference type="Gene3D" id="1.10.10.60">
    <property type="entry name" value="Homeodomain-like"/>
    <property type="match status" value="2"/>
</dbReference>
<dbReference type="SMART" id="SM00342">
    <property type="entry name" value="HTH_ARAC"/>
    <property type="match status" value="1"/>
</dbReference>
<reference evidence="11 12" key="1">
    <citation type="journal article" date="2019" name="Int. J. Syst. Evol. Microbiol.">
        <title>The Global Catalogue of Microorganisms (GCM) 10K type strain sequencing project: providing services to taxonomists for standard genome sequencing and annotation.</title>
        <authorList>
            <consortium name="The Broad Institute Genomics Platform"/>
            <consortium name="The Broad Institute Genome Sequencing Center for Infectious Disease"/>
            <person name="Wu L."/>
            <person name="Ma J."/>
        </authorList>
    </citation>
    <scope>NUCLEOTIDE SEQUENCE [LARGE SCALE GENOMIC DNA]</scope>
    <source>
        <strain evidence="11 12">JCM 12774</strain>
    </source>
</reference>
<protein>
    <recommendedName>
        <fullName evidence="13">DNA-binding response regulator</fullName>
    </recommendedName>
</protein>
<evidence type="ECO:0000259" key="9">
    <source>
        <dbReference type="PROSITE" id="PS01124"/>
    </source>
</evidence>
<dbReference type="PROSITE" id="PS01124">
    <property type="entry name" value="HTH_ARAC_FAMILY_2"/>
    <property type="match status" value="1"/>
</dbReference>
<evidence type="ECO:0000256" key="8">
    <source>
        <dbReference type="PROSITE-ProRule" id="PRU00169"/>
    </source>
</evidence>
<comment type="caution">
    <text evidence="11">The sequence shown here is derived from an EMBL/GenBank/DDBJ whole genome shotgun (WGS) entry which is preliminary data.</text>
</comment>
<dbReference type="InterPro" id="IPR001789">
    <property type="entry name" value="Sig_transdc_resp-reg_receiver"/>
</dbReference>
<dbReference type="Gene3D" id="3.40.50.2300">
    <property type="match status" value="1"/>
</dbReference>
<dbReference type="PRINTS" id="PR00032">
    <property type="entry name" value="HTHARAC"/>
</dbReference>
<evidence type="ECO:0000256" key="3">
    <source>
        <dbReference type="ARBA" id="ARBA00022553"/>
    </source>
</evidence>
<feature type="modified residue" description="4-aspartylphosphate" evidence="8">
    <location>
        <position position="54"/>
    </location>
</feature>
<evidence type="ECO:0000256" key="1">
    <source>
        <dbReference type="ARBA" id="ARBA00004496"/>
    </source>
</evidence>
<evidence type="ECO:0000256" key="7">
    <source>
        <dbReference type="ARBA" id="ARBA00023163"/>
    </source>
</evidence>
<proteinExistence type="predicted"/>
<name>A0ABN0YR01_9BACL</name>
<dbReference type="SUPFAM" id="SSF46689">
    <property type="entry name" value="Homeodomain-like"/>
    <property type="match status" value="2"/>
</dbReference>
<dbReference type="EMBL" id="BAAACX010000018">
    <property type="protein sequence ID" value="GAA0405994.1"/>
    <property type="molecule type" value="Genomic_DNA"/>
</dbReference>
<dbReference type="SMART" id="SM00448">
    <property type="entry name" value="REC"/>
    <property type="match status" value="1"/>
</dbReference>
<organism evidence="11 12">
    <name type="scientific">Paenibacillus motobuensis</name>
    <dbReference type="NCBI Taxonomy" id="295324"/>
    <lineage>
        <taxon>Bacteria</taxon>
        <taxon>Bacillati</taxon>
        <taxon>Bacillota</taxon>
        <taxon>Bacilli</taxon>
        <taxon>Bacillales</taxon>
        <taxon>Paenibacillaceae</taxon>
        <taxon>Paenibacillus</taxon>
    </lineage>
</organism>
<keyword evidence="6" id="KW-0238">DNA-binding</keyword>
<dbReference type="InterPro" id="IPR020449">
    <property type="entry name" value="Tscrpt_reg_AraC-type_HTH"/>
</dbReference>
<keyword evidence="2" id="KW-0963">Cytoplasm</keyword>
<dbReference type="RefSeq" id="WP_343864259.1">
    <property type="nucleotide sequence ID" value="NZ_BAAACX010000018.1"/>
</dbReference>
<dbReference type="CDD" id="cd17536">
    <property type="entry name" value="REC_YesN-like"/>
    <property type="match status" value="1"/>
</dbReference>
<evidence type="ECO:0000313" key="11">
    <source>
        <dbReference type="EMBL" id="GAA0405994.1"/>
    </source>
</evidence>
<keyword evidence="5" id="KW-0805">Transcription regulation</keyword>
<keyword evidence="3 8" id="KW-0597">Phosphoprotein</keyword>
<feature type="domain" description="Response regulatory" evidence="10">
    <location>
        <begin position="2"/>
        <end position="119"/>
    </location>
</feature>
<evidence type="ECO:0000259" key="10">
    <source>
        <dbReference type="PROSITE" id="PS50110"/>
    </source>
</evidence>
<accession>A0ABN0YR01</accession>
<dbReference type="InterPro" id="IPR009057">
    <property type="entry name" value="Homeodomain-like_sf"/>
</dbReference>
<dbReference type="InterPro" id="IPR051552">
    <property type="entry name" value="HptR"/>
</dbReference>
<evidence type="ECO:0000313" key="12">
    <source>
        <dbReference type="Proteomes" id="UP001500340"/>
    </source>
</evidence>
<feature type="domain" description="HTH araC/xylS-type" evidence="9">
    <location>
        <begin position="436"/>
        <end position="534"/>
    </location>
</feature>
<evidence type="ECO:0008006" key="13">
    <source>
        <dbReference type="Google" id="ProtNLM"/>
    </source>
</evidence>
<evidence type="ECO:0000256" key="4">
    <source>
        <dbReference type="ARBA" id="ARBA00023012"/>
    </source>
</evidence>
<keyword evidence="4" id="KW-0902">Two-component regulatory system</keyword>
<keyword evidence="7" id="KW-0804">Transcription</keyword>
<dbReference type="Pfam" id="PF12833">
    <property type="entry name" value="HTH_18"/>
    <property type="match status" value="1"/>
</dbReference>
<keyword evidence="12" id="KW-1185">Reference proteome</keyword>
<dbReference type="SUPFAM" id="SSF52172">
    <property type="entry name" value="CheY-like"/>
    <property type="match status" value="1"/>
</dbReference>
<dbReference type="InterPro" id="IPR011006">
    <property type="entry name" value="CheY-like_superfamily"/>
</dbReference>
<dbReference type="PROSITE" id="PS50110">
    <property type="entry name" value="RESPONSE_REGULATORY"/>
    <property type="match status" value="1"/>
</dbReference>
<sequence>MKALIVDDELHVRDAINLLANWQKHGITEVLQASNGEEAMDIIERYSPQIVMTDMRMPRKDGCELLSWLQAHRPDIKALVISGYDDFQLVRHAIRHGGLDYILKPVEPGALDEALNKAVSAWRNEEQSRQQVTRLNIEMNQMKPLYDDQLLTDLVTGHNTGKHLLVELQERSLIPASITYCTAAVLSNAHFDEQLQQKFRNRRHLLDFALINICSELLKNTGIAFRNLDKPGEIVILYWGQSRPLNAVLEDINSGMNNTLHRRAHFGISKREVIITEIPRAYAEATDALWSRDLLNSESYIHEEAPRDHAGIHSLRNTPQEEKFRLAAFSGAAEQMESAAQQWIDEIFTSRSLSLKQLLEWIKEWDSMPRHWSEQDTASNHKAIDNSEVELPSISLPLNEYGLLDREYWRRQIVSRLLAASRMLIHAHSKDIHIIHDIAKYLEQHYSEEISLQDISSRFFLSREYISRKFKQEFGVTVLDYLSSIRIEKAKLLLMNPHLRIIQVAEMVGYHDEKYFSKVFKKLEGRTPNDYRKEYIL</sequence>
<dbReference type="Proteomes" id="UP001500340">
    <property type="component" value="Unassembled WGS sequence"/>
</dbReference>
<evidence type="ECO:0000256" key="2">
    <source>
        <dbReference type="ARBA" id="ARBA00022490"/>
    </source>
</evidence>
<comment type="subcellular location">
    <subcellularLocation>
        <location evidence="1">Cytoplasm</location>
    </subcellularLocation>
</comment>
<dbReference type="InterPro" id="IPR018060">
    <property type="entry name" value="HTH_AraC"/>
</dbReference>
<dbReference type="PROSITE" id="PS00041">
    <property type="entry name" value="HTH_ARAC_FAMILY_1"/>
    <property type="match status" value="1"/>
</dbReference>
<dbReference type="PANTHER" id="PTHR42713">
    <property type="entry name" value="HISTIDINE KINASE-RELATED"/>
    <property type="match status" value="1"/>
</dbReference>
<evidence type="ECO:0000256" key="6">
    <source>
        <dbReference type="ARBA" id="ARBA00023125"/>
    </source>
</evidence>
<dbReference type="PANTHER" id="PTHR42713:SF3">
    <property type="entry name" value="TRANSCRIPTIONAL REGULATORY PROTEIN HPTR"/>
    <property type="match status" value="1"/>
</dbReference>
<evidence type="ECO:0000256" key="5">
    <source>
        <dbReference type="ARBA" id="ARBA00023015"/>
    </source>
</evidence>
<gene>
    <name evidence="11" type="ORF">GCM10008933_40330</name>
</gene>